<evidence type="ECO:0000256" key="5">
    <source>
        <dbReference type="ARBA" id="ARBA00022840"/>
    </source>
</evidence>
<dbReference type="InterPro" id="IPR027417">
    <property type="entry name" value="P-loop_NTPase"/>
</dbReference>
<dbReference type="EMBL" id="CP073708">
    <property type="protein sequence ID" value="QUO40005.1"/>
    <property type="molecule type" value="Genomic_DNA"/>
</dbReference>
<comment type="cofactor">
    <cofactor evidence="7">
        <name>Mg(2+)</name>
        <dbReference type="ChEBI" id="CHEBI:18420"/>
    </cofactor>
    <text evidence="7">Binds 1 Mg(2+) ion per subunit.</text>
</comment>
<dbReference type="CDD" id="cd00464">
    <property type="entry name" value="SK"/>
    <property type="match status" value="1"/>
</dbReference>
<feature type="binding site" evidence="7">
    <location>
        <position position="34"/>
    </location>
    <ligand>
        <name>substrate</name>
    </ligand>
</feature>
<evidence type="ECO:0000313" key="11">
    <source>
        <dbReference type="Proteomes" id="UP000677234"/>
    </source>
</evidence>
<dbReference type="InterPro" id="IPR031322">
    <property type="entry name" value="Shikimate/glucono_kinase"/>
</dbReference>
<dbReference type="GO" id="GO:0008652">
    <property type="term" value="P:amino acid biosynthetic process"/>
    <property type="evidence" value="ECO:0007669"/>
    <property type="project" value="UniProtKB-KW"/>
</dbReference>
<keyword evidence="1 7" id="KW-0028">Amino-acid biosynthesis</keyword>
<gene>
    <name evidence="7" type="primary">aroK</name>
    <name evidence="8" type="ORF">JD108_13380</name>
    <name evidence="9" type="ORF">KDJ56_13325</name>
</gene>
<dbReference type="AlphaFoldDB" id="A0A7T5EI24"/>
<dbReference type="GO" id="GO:0009073">
    <property type="term" value="P:aromatic amino acid family biosynthetic process"/>
    <property type="evidence" value="ECO:0007669"/>
    <property type="project" value="UniProtKB-KW"/>
</dbReference>
<evidence type="ECO:0000256" key="2">
    <source>
        <dbReference type="ARBA" id="ARBA00022679"/>
    </source>
</evidence>
<comment type="function">
    <text evidence="7">Catalyzes the specific phosphorylation of the 3-hydroxyl group of shikimic acid using ATP as a cosubstrate.</text>
</comment>
<feature type="binding site" evidence="7">
    <location>
        <position position="118"/>
    </location>
    <ligand>
        <name>ATP</name>
        <dbReference type="ChEBI" id="CHEBI:30616"/>
    </ligand>
</feature>
<dbReference type="GO" id="GO:0009423">
    <property type="term" value="P:chorismate biosynthetic process"/>
    <property type="evidence" value="ECO:0007669"/>
    <property type="project" value="UniProtKB-UniRule"/>
</dbReference>
<dbReference type="Proteomes" id="UP000595847">
    <property type="component" value="Chromosome"/>
</dbReference>
<evidence type="ECO:0000313" key="8">
    <source>
        <dbReference type="EMBL" id="QQE72927.1"/>
    </source>
</evidence>
<feature type="binding site" evidence="7">
    <location>
        <position position="80"/>
    </location>
    <ligand>
        <name>substrate</name>
    </ligand>
</feature>
<keyword evidence="5 7" id="KW-0067">ATP-binding</keyword>
<dbReference type="UniPathway" id="UPA00053">
    <property type="reaction ID" value="UER00088"/>
</dbReference>
<name>A0A7T5EI24_9BACL</name>
<dbReference type="Gene3D" id="3.40.50.300">
    <property type="entry name" value="P-loop containing nucleotide triphosphate hydrolases"/>
    <property type="match status" value="1"/>
</dbReference>
<dbReference type="InterPro" id="IPR000623">
    <property type="entry name" value="Shikimate_kinase/TSH1"/>
</dbReference>
<evidence type="ECO:0000313" key="10">
    <source>
        <dbReference type="Proteomes" id="UP000595847"/>
    </source>
</evidence>
<dbReference type="PANTHER" id="PTHR21087">
    <property type="entry name" value="SHIKIMATE KINASE"/>
    <property type="match status" value="1"/>
</dbReference>
<evidence type="ECO:0000256" key="7">
    <source>
        <dbReference type="HAMAP-Rule" id="MF_00109"/>
    </source>
</evidence>
<dbReference type="PANTHER" id="PTHR21087:SF16">
    <property type="entry name" value="SHIKIMATE KINASE 1, CHLOROPLASTIC"/>
    <property type="match status" value="1"/>
</dbReference>
<sequence>MKNNLILVGFMGTGKTTVGAALAAELGMRHRDLDETIVNRAGSTIPAIFAEKGEAFFRDLESELLAELLGEEGQVLTTGGGAVLRKENVACMLAGGTVIALSAAEEELIRRLESDQQRPLLAGGVAERVRTLLKERKDAYSFAPVQVDTTGKTVGEIVAEIRQAVVEKGGFRGD</sequence>
<evidence type="ECO:0000313" key="9">
    <source>
        <dbReference type="EMBL" id="QUO40005.1"/>
    </source>
</evidence>
<keyword evidence="7" id="KW-0460">Magnesium</keyword>
<keyword evidence="7" id="KW-0963">Cytoplasm</keyword>
<evidence type="ECO:0000256" key="4">
    <source>
        <dbReference type="ARBA" id="ARBA00022777"/>
    </source>
</evidence>
<dbReference type="SUPFAM" id="SSF52540">
    <property type="entry name" value="P-loop containing nucleoside triphosphate hydrolases"/>
    <property type="match status" value="1"/>
</dbReference>
<feature type="binding site" evidence="7">
    <location>
        <position position="136"/>
    </location>
    <ligand>
        <name>substrate</name>
    </ligand>
</feature>
<protein>
    <recommendedName>
        <fullName evidence="7">Shikimate kinase</fullName>
        <shortName evidence="7">SK</shortName>
        <ecNumber evidence="7">2.7.1.71</ecNumber>
    </recommendedName>
</protein>
<dbReference type="PRINTS" id="PR01100">
    <property type="entry name" value="SHIKIMTKNASE"/>
</dbReference>
<comment type="catalytic activity">
    <reaction evidence="7">
        <text>shikimate + ATP = 3-phosphoshikimate + ADP + H(+)</text>
        <dbReference type="Rhea" id="RHEA:13121"/>
        <dbReference type="ChEBI" id="CHEBI:15378"/>
        <dbReference type="ChEBI" id="CHEBI:30616"/>
        <dbReference type="ChEBI" id="CHEBI:36208"/>
        <dbReference type="ChEBI" id="CHEBI:145989"/>
        <dbReference type="ChEBI" id="CHEBI:456216"/>
        <dbReference type="EC" id="2.7.1.71"/>
    </reaction>
</comment>
<dbReference type="EMBL" id="CP066308">
    <property type="protein sequence ID" value="QQE72927.1"/>
    <property type="molecule type" value="Genomic_DNA"/>
</dbReference>
<keyword evidence="2 7" id="KW-0808">Transferase</keyword>
<comment type="pathway">
    <text evidence="7">Metabolic intermediate biosynthesis; chorismate biosynthesis; chorismate from D-erythrose 4-phosphate and phosphoenolpyruvate: step 5/7.</text>
</comment>
<proteinExistence type="inferred from homology"/>
<comment type="subunit">
    <text evidence="7">Monomer.</text>
</comment>
<dbReference type="Pfam" id="PF01202">
    <property type="entry name" value="SKI"/>
    <property type="match status" value="1"/>
</dbReference>
<dbReference type="KEGG" id="bcop:JD108_13380"/>
<reference evidence="8 10" key="1">
    <citation type="submission" date="2020-12" db="EMBL/GenBank/DDBJ databases">
        <title>strain FJAT-54423T represents a novel species of the genus Brevibacillus.</title>
        <authorList>
            <person name="Tang R."/>
        </authorList>
    </citation>
    <scope>NUCLEOTIDE SEQUENCE [LARGE SCALE GENOMIC DNA]</scope>
    <source>
        <strain evidence="8 10">FJAT-54423</strain>
    </source>
</reference>
<comment type="similarity">
    <text evidence="7">Belongs to the shikimate kinase family.</text>
</comment>
<dbReference type="GO" id="GO:0000287">
    <property type="term" value="F:magnesium ion binding"/>
    <property type="evidence" value="ECO:0007669"/>
    <property type="project" value="UniProtKB-UniRule"/>
</dbReference>
<dbReference type="Proteomes" id="UP000677234">
    <property type="component" value="Chromosome"/>
</dbReference>
<keyword evidence="7" id="KW-0479">Metal-binding</keyword>
<dbReference type="GO" id="GO:0005524">
    <property type="term" value="F:ATP binding"/>
    <property type="evidence" value="ECO:0007669"/>
    <property type="project" value="UniProtKB-UniRule"/>
</dbReference>
<keyword evidence="3 7" id="KW-0547">Nucleotide-binding</keyword>
<evidence type="ECO:0000256" key="3">
    <source>
        <dbReference type="ARBA" id="ARBA00022741"/>
    </source>
</evidence>
<feature type="binding site" evidence="7">
    <location>
        <position position="16"/>
    </location>
    <ligand>
        <name>Mg(2+)</name>
        <dbReference type="ChEBI" id="CHEBI:18420"/>
    </ligand>
</feature>
<organism evidence="8 10">
    <name type="scientific">Brevibacillus composti</name>
    <dbReference type="NCBI Taxonomy" id="2796470"/>
    <lineage>
        <taxon>Bacteria</taxon>
        <taxon>Bacillati</taxon>
        <taxon>Bacillota</taxon>
        <taxon>Bacilli</taxon>
        <taxon>Bacillales</taxon>
        <taxon>Paenibacillaceae</taxon>
        <taxon>Brevibacillus</taxon>
    </lineage>
</organism>
<evidence type="ECO:0000256" key="1">
    <source>
        <dbReference type="ARBA" id="ARBA00022605"/>
    </source>
</evidence>
<dbReference type="GO" id="GO:0004765">
    <property type="term" value="F:shikimate kinase activity"/>
    <property type="evidence" value="ECO:0007669"/>
    <property type="project" value="UniProtKB-UniRule"/>
</dbReference>
<dbReference type="GO" id="GO:0005829">
    <property type="term" value="C:cytosol"/>
    <property type="evidence" value="ECO:0007669"/>
    <property type="project" value="TreeGrafter"/>
</dbReference>
<dbReference type="EC" id="2.7.1.71" evidence="7"/>
<feature type="binding site" evidence="7">
    <location>
        <position position="58"/>
    </location>
    <ligand>
        <name>substrate</name>
    </ligand>
</feature>
<comment type="subcellular location">
    <subcellularLocation>
        <location evidence="7">Cytoplasm</location>
    </subcellularLocation>
</comment>
<reference evidence="9" key="2">
    <citation type="submission" date="2021-04" db="EMBL/GenBank/DDBJ databases">
        <title>Brevibacillus composti FJAT-54423, complete genome.</title>
        <authorList>
            <person name="Tang R."/>
        </authorList>
    </citation>
    <scope>NUCLEOTIDE SEQUENCE</scope>
    <source>
        <strain evidence="9">FJAT-54424</strain>
    </source>
</reference>
<accession>A0A7T5EI24</accession>
<evidence type="ECO:0000256" key="6">
    <source>
        <dbReference type="ARBA" id="ARBA00023141"/>
    </source>
</evidence>
<dbReference type="HAMAP" id="MF_00109">
    <property type="entry name" value="Shikimate_kinase"/>
    <property type="match status" value="1"/>
</dbReference>
<keyword evidence="11" id="KW-1185">Reference proteome</keyword>
<keyword evidence="4 7" id="KW-0418">Kinase</keyword>
<keyword evidence="6 7" id="KW-0057">Aromatic amino acid biosynthesis</keyword>
<feature type="binding site" evidence="7">
    <location>
        <begin position="12"/>
        <end position="17"/>
    </location>
    <ligand>
        <name>ATP</name>
        <dbReference type="ChEBI" id="CHEBI:30616"/>
    </ligand>
</feature>
<comment type="caution">
    <text evidence="7">Lacks conserved residue(s) required for the propagation of feature annotation.</text>
</comment>
<dbReference type="RefSeq" id="WP_198826559.1">
    <property type="nucleotide sequence ID" value="NZ_CP066308.1"/>
</dbReference>